<evidence type="ECO:0000313" key="3">
    <source>
        <dbReference type="EMBL" id="MFC0214203.1"/>
    </source>
</evidence>
<sequence length="251" mass="27008">MNAKRQTIWLVSMLSLMVVLSAYYLFTEDTATVDLTTAGTAIEGAASTPVTLDLKDPTAAKVDSKDAAKVEVKPDPAHPTTPAGATTTDSKATDAKTPAAGTNGTDKATSGGTDASKTTAQTDAQILDKMTTAALSGSDFFIEQQMKRTEEFSKLTEDLIAITGDSKKSTQEVEKAFNEIDKLQKLSTSMMTLEDQLKKDFPQAVVMKDGNQFKISVQAEKLERTQAVTIIDLAMKELNVSQDKVIVQYLP</sequence>
<proteinExistence type="predicted"/>
<keyword evidence="4" id="KW-1185">Reference proteome</keyword>
<dbReference type="EMBL" id="JBHLWN010000071">
    <property type="protein sequence ID" value="MFC0214203.1"/>
    <property type="molecule type" value="Genomic_DNA"/>
</dbReference>
<evidence type="ECO:0000313" key="4">
    <source>
        <dbReference type="Proteomes" id="UP001589776"/>
    </source>
</evidence>
<evidence type="ECO:0000256" key="2">
    <source>
        <dbReference type="SAM" id="Phobius"/>
    </source>
</evidence>
<feature type="compositionally biased region" description="Polar residues" evidence="1">
    <location>
        <begin position="102"/>
        <end position="119"/>
    </location>
</feature>
<feature type="transmembrane region" description="Helical" evidence="2">
    <location>
        <begin position="7"/>
        <end position="26"/>
    </location>
</feature>
<feature type="region of interest" description="Disordered" evidence="1">
    <location>
        <begin position="63"/>
        <end position="119"/>
    </location>
</feature>
<dbReference type="Gene3D" id="1.10.287.4300">
    <property type="entry name" value="Stage III sporulation protein AH-like"/>
    <property type="match status" value="1"/>
</dbReference>
<evidence type="ECO:0000256" key="1">
    <source>
        <dbReference type="SAM" id="MobiDB-lite"/>
    </source>
</evidence>
<dbReference type="Proteomes" id="UP001589776">
    <property type="component" value="Unassembled WGS sequence"/>
</dbReference>
<dbReference type="InterPro" id="IPR038503">
    <property type="entry name" value="SpoIIIAH_sf"/>
</dbReference>
<name>A0ABV6DNN7_9BACL</name>
<dbReference type="Pfam" id="PF12685">
    <property type="entry name" value="SpoIIIAH"/>
    <property type="match status" value="1"/>
</dbReference>
<dbReference type="InterPro" id="IPR024232">
    <property type="entry name" value="SpoIIIAH"/>
</dbReference>
<organism evidence="3 4">
    <name type="scientific">Paenibacillus chartarius</name>
    <dbReference type="NCBI Taxonomy" id="747481"/>
    <lineage>
        <taxon>Bacteria</taxon>
        <taxon>Bacillati</taxon>
        <taxon>Bacillota</taxon>
        <taxon>Bacilli</taxon>
        <taxon>Bacillales</taxon>
        <taxon>Paenibacillaceae</taxon>
        <taxon>Paenibacillus</taxon>
    </lineage>
</organism>
<gene>
    <name evidence="3" type="ORF">ACFFK0_17375</name>
</gene>
<feature type="compositionally biased region" description="Basic and acidic residues" evidence="1">
    <location>
        <begin position="63"/>
        <end position="76"/>
    </location>
</feature>
<keyword evidence="2" id="KW-0472">Membrane</keyword>
<keyword evidence="2" id="KW-0812">Transmembrane</keyword>
<comment type="caution">
    <text evidence="3">The sequence shown here is derived from an EMBL/GenBank/DDBJ whole genome shotgun (WGS) entry which is preliminary data.</text>
</comment>
<feature type="compositionally biased region" description="Low complexity" evidence="1">
    <location>
        <begin position="78"/>
        <end position="100"/>
    </location>
</feature>
<accession>A0ABV6DNN7</accession>
<protein>
    <submittedName>
        <fullName evidence="3">SpoIIIAH-like family protein</fullName>
    </submittedName>
</protein>
<dbReference type="RefSeq" id="WP_377471556.1">
    <property type="nucleotide sequence ID" value="NZ_JBHLWN010000071.1"/>
</dbReference>
<keyword evidence="2" id="KW-1133">Transmembrane helix</keyword>
<reference evidence="3 4" key="1">
    <citation type="submission" date="2024-09" db="EMBL/GenBank/DDBJ databases">
        <authorList>
            <person name="Sun Q."/>
            <person name="Mori K."/>
        </authorList>
    </citation>
    <scope>NUCLEOTIDE SEQUENCE [LARGE SCALE GENOMIC DNA]</scope>
    <source>
        <strain evidence="3 4">CCM 7759</strain>
    </source>
</reference>